<gene>
    <name evidence="3" type="ORF">MN202_10935</name>
</gene>
<dbReference type="CDD" id="cd05471">
    <property type="entry name" value="pepsin_like"/>
    <property type="match status" value="1"/>
</dbReference>
<dbReference type="Pfam" id="PF00026">
    <property type="entry name" value="Asp"/>
    <property type="match status" value="2"/>
</dbReference>
<protein>
    <submittedName>
        <fullName evidence="3">A1 family peptidase</fullName>
    </submittedName>
</protein>
<dbReference type="PANTHER" id="PTHR47966">
    <property type="entry name" value="BETA-SITE APP-CLEAVING ENZYME, ISOFORM A-RELATED"/>
    <property type="match status" value="1"/>
</dbReference>
<comment type="caution">
    <text evidence="3">The sequence shown here is derived from an EMBL/GenBank/DDBJ whole genome shotgun (WGS) entry which is preliminary data.</text>
</comment>
<evidence type="ECO:0000256" key="1">
    <source>
        <dbReference type="ARBA" id="ARBA00007447"/>
    </source>
</evidence>
<dbReference type="InterPro" id="IPR033121">
    <property type="entry name" value="PEPTIDASE_A1"/>
</dbReference>
<organism evidence="3 4">
    <name type="scientific">Rheinheimera muenzenbergensis</name>
    <dbReference type="NCBI Taxonomy" id="1193628"/>
    <lineage>
        <taxon>Bacteria</taxon>
        <taxon>Pseudomonadati</taxon>
        <taxon>Pseudomonadota</taxon>
        <taxon>Gammaproteobacteria</taxon>
        <taxon>Chromatiales</taxon>
        <taxon>Chromatiaceae</taxon>
        <taxon>Rheinheimera</taxon>
    </lineage>
</organism>
<sequence length="408" mass="44462">MPALLRLPITNVYANGDYTVTVCVGSEAVPLQLVLDTGSSTLALHTTAYQTEQDSDLVTTSLVQEVIYGIGGWAGAVVQTSMQLHGDTSLNLAENYIAVAAVGALASTKADGILGLAYKRLNQATDISQYLQQQLPPAQSSLPWPFASGNDTQLSQIQQLLADYPKRNLCPWFSNIAQAGVVNNCFAFYCRRSSVHYAKDMATPQPDDPLNQGWFILGGGAGQTDLYQGEFDNISVLHDVYYNVQLTALQVDELPLLPCAPGNNDDLANGFFDTGASAILLPNPLYQQLLQQLAQYNPALSPVLQQLPVFNGVEQGIDAKLVELAQWPPLHFYFAGENGHTVKLTCPPGDYWQHNAPAFGLCSFKLIPQLPHFASQHIIGLPLLCNYYSIFDRAAHHTGIIRCAKARR</sequence>
<dbReference type="PRINTS" id="PR00792">
    <property type="entry name" value="PEPSIN"/>
</dbReference>
<proteinExistence type="inferred from homology"/>
<name>A0ABU8C8A2_9GAMM</name>
<feature type="domain" description="Peptidase A1" evidence="2">
    <location>
        <begin position="18"/>
        <end position="401"/>
    </location>
</feature>
<dbReference type="RefSeq" id="WP_335736163.1">
    <property type="nucleotide sequence ID" value="NZ_JALAAR010000008.1"/>
</dbReference>
<dbReference type="PANTHER" id="PTHR47966:SF51">
    <property type="entry name" value="BETA-SITE APP-CLEAVING ENZYME, ISOFORM A-RELATED"/>
    <property type="match status" value="1"/>
</dbReference>
<dbReference type="InterPro" id="IPR021109">
    <property type="entry name" value="Peptidase_aspartic_dom_sf"/>
</dbReference>
<dbReference type="PROSITE" id="PS51767">
    <property type="entry name" value="PEPTIDASE_A1"/>
    <property type="match status" value="1"/>
</dbReference>
<evidence type="ECO:0000259" key="2">
    <source>
        <dbReference type="PROSITE" id="PS51767"/>
    </source>
</evidence>
<keyword evidence="4" id="KW-1185">Reference proteome</keyword>
<dbReference type="Gene3D" id="2.40.70.10">
    <property type="entry name" value="Acid Proteases"/>
    <property type="match status" value="2"/>
</dbReference>
<dbReference type="Proteomes" id="UP001375382">
    <property type="component" value="Unassembled WGS sequence"/>
</dbReference>
<evidence type="ECO:0000313" key="3">
    <source>
        <dbReference type="EMBL" id="MEH8017752.1"/>
    </source>
</evidence>
<evidence type="ECO:0000313" key="4">
    <source>
        <dbReference type="Proteomes" id="UP001375382"/>
    </source>
</evidence>
<comment type="similarity">
    <text evidence="1">Belongs to the peptidase A1 family.</text>
</comment>
<dbReference type="InterPro" id="IPR001461">
    <property type="entry name" value="Aspartic_peptidase_A1"/>
</dbReference>
<dbReference type="PROSITE" id="PS00141">
    <property type="entry name" value="ASP_PROTEASE"/>
    <property type="match status" value="1"/>
</dbReference>
<dbReference type="SUPFAM" id="SSF50630">
    <property type="entry name" value="Acid proteases"/>
    <property type="match status" value="1"/>
</dbReference>
<dbReference type="InterPro" id="IPR034164">
    <property type="entry name" value="Pepsin-like_dom"/>
</dbReference>
<accession>A0ABU8C8A2</accession>
<dbReference type="EMBL" id="JALAAR010000008">
    <property type="protein sequence ID" value="MEH8017752.1"/>
    <property type="molecule type" value="Genomic_DNA"/>
</dbReference>
<dbReference type="InterPro" id="IPR001969">
    <property type="entry name" value="Aspartic_peptidase_AS"/>
</dbReference>
<reference evidence="3 4" key="1">
    <citation type="journal article" date="2023" name="Ecotoxicol. Environ. Saf.">
        <title>Mercury remediation potential of mercury-resistant strain Rheinheimera metallidurans sp. nov. isolated from a municipal waste dumping site.</title>
        <authorList>
            <person name="Yadav V."/>
            <person name="Manjhi A."/>
            <person name="Vadakedath N."/>
        </authorList>
    </citation>
    <scope>NUCLEOTIDE SEQUENCE [LARGE SCALE GENOMIC DNA]</scope>
    <source>
        <strain evidence="3 4">E-49</strain>
    </source>
</reference>